<evidence type="ECO:0000256" key="4">
    <source>
        <dbReference type="ARBA" id="ARBA00022827"/>
    </source>
</evidence>
<reference evidence="6 7" key="1">
    <citation type="journal article" date="2014" name="Int. J. Syst. Evol. Microbiol.">
        <title>Celeribacter indicus sp. nov., a polycyclic aromatic hydrocarbon-degrading bacterium from deep-sea sediment and reclassification of Huaishuia halophila as Celeribacter halophilus comb. nov.</title>
        <authorList>
            <person name="Lai Q."/>
            <person name="Cao J."/>
            <person name="Yuan J."/>
            <person name="Li F."/>
            <person name="Shao Z."/>
        </authorList>
    </citation>
    <scope>NUCLEOTIDE SEQUENCE [LARGE SCALE GENOMIC DNA]</scope>
    <source>
        <strain evidence="6">P73</strain>
    </source>
</reference>
<dbReference type="PANTHER" id="PTHR43716:SF2">
    <property type="entry name" value="BLL6224 PROTEIN"/>
    <property type="match status" value="1"/>
</dbReference>
<dbReference type="Gene3D" id="3.30.465.10">
    <property type="match status" value="1"/>
</dbReference>
<evidence type="ECO:0000256" key="1">
    <source>
        <dbReference type="ARBA" id="ARBA00001974"/>
    </source>
</evidence>
<proteinExistence type="inferred from homology"/>
<dbReference type="Gene3D" id="1.10.45.10">
    <property type="entry name" value="Vanillyl-alcohol Oxidase, Chain A, domain 4"/>
    <property type="match status" value="1"/>
</dbReference>
<dbReference type="Gene3D" id="3.30.70.2190">
    <property type="match status" value="1"/>
</dbReference>
<dbReference type="InterPro" id="IPR004113">
    <property type="entry name" value="FAD-bd_oxidored_4_C"/>
</dbReference>
<keyword evidence="3" id="KW-0285">Flavoprotein</keyword>
<comment type="similarity">
    <text evidence="2">Belongs to the FAD-binding oxidoreductase/transferase type 4 family.</text>
</comment>
<dbReference type="InterPro" id="IPR006094">
    <property type="entry name" value="Oxid_FAD_bind_N"/>
</dbReference>
<dbReference type="InterPro" id="IPR016164">
    <property type="entry name" value="FAD-linked_Oxase-like_C"/>
</dbReference>
<dbReference type="GO" id="GO:0071949">
    <property type="term" value="F:FAD binding"/>
    <property type="evidence" value="ECO:0007669"/>
    <property type="project" value="InterPro"/>
</dbReference>
<dbReference type="InterPro" id="IPR036318">
    <property type="entry name" value="FAD-bd_PCMH-like_sf"/>
</dbReference>
<name>A0A0B5E664_9RHOB</name>
<organism evidence="6 7">
    <name type="scientific">Celeribacter indicus</name>
    <dbReference type="NCBI Taxonomy" id="1208324"/>
    <lineage>
        <taxon>Bacteria</taxon>
        <taxon>Pseudomonadati</taxon>
        <taxon>Pseudomonadota</taxon>
        <taxon>Alphaproteobacteria</taxon>
        <taxon>Rhodobacterales</taxon>
        <taxon>Roseobacteraceae</taxon>
        <taxon>Celeribacter</taxon>
    </lineage>
</organism>
<gene>
    <name evidence="6" type="ORF">P73_4190</name>
</gene>
<evidence type="ECO:0000256" key="2">
    <source>
        <dbReference type="ARBA" id="ARBA00008000"/>
    </source>
</evidence>
<dbReference type="SUPFAM" id="SSF56176">
    <property type="entry name" value="FAD-binding/transporter-associated domain-like"/>
    <property type="match status" value="1"/>
</dbReference>
<dbReference type="SUPFAM" id="SSF55103">
    <property type="entry name" value="FAD-linked oxidases, C-terminal domain"/>
    <property type="match status" value="1"/>
</dbReference>
<feature type="domain" description="FAD-binding PCMH-type" evidence="5">
    <location>
        <begin position="31"/>
        <end position="209"/>
    </location>
</feature>
<protein>
    <submittedName>
        <fullName evidence="6">D-2-hydroxyglutarate dehydrogenase</fullName>
    </submittedName>
</protein>
<dbReference type="RefSeq" id="WP_043871097.1">
    <property type="nucleotide sequence ID" value="NZ_CP004393.1"/>
</dbReference>
<dbReference type="PANTHER" id="PTHR43716">
    <property type="entry name" value="D-2-HYDROXYGLUTARATE DEHYDROGENASE, MITOCHONDRIAL"/>
    <property type="match status" value="1"/>
</dbReference>
<dbReference type="InterPro" id="IPR051264">
    <property type="entry name" value="FAD-oxidored/transferase_4"/>
</dbReference>
<dbReference type="STRING" id="1208324.P73_4190"/>
<evidence type="ECO:0000259" key="5">
    <source>
        <dbReference type="PROSITE" id="PS51387"/>
    </source>
</evidence>
<dbReference type="Pfam" id="PF02913">
    <property type="entry name" value="FAD-oxidase_C"/>
    <property type="match status" value="1"/>
</dbReference>
<keyword evidence="7" id="KW-1185">Reference proteome</keyword>
<dbReference type="FunFam" id="1.10.45.10:FF:000001">
    <property type="entry name" value="D-lactate dehydrogenase mitochondrial"/>
    <property type="match status" value="1"/>
</dbReference>
<dbReference type="InterPro" id="IPR016169">
    <property type="entry name" value="FAD-bd_PCMH_sub2"/>
</dbReference>
<sequence length="464" mass="49255">MDIIARLKAVSPNLLTGAETLAYGRDWIGKHVTTPLAVLRPATTAEVAAILALCNETGTPVVPMGGNTGLTGATAAEGAVILSLERMNRIRDIRPEARLAVVEAGVILQDLHEASARHGLRYPMSFGAQGSARIGGTLATNAGGSNVLRYGNTRDLCLGLEVVLADGRVLDLMSALHKDNSGYDLRDLMIGSEGTLGVITAAVLKLVPAPRAHATAMVTVPGLSAALRLLNALQERTGGMVEAFEYMPRDYMARLARVRPDLTPPLGHDHDHTIFLEIASSVPRDCKADEDGRVPLAHHLEDTLGALFEEGLVSDAALAQSEAQRAQMWAIREAAAEISTAETPVVINDLCLPLDRVEDFLDRAATALRRLDPGFSTCVVAHLGDGNIHYTVTPSDAALCDAVMDTVEDIVADMGGSFSAEHGIGLAKLPSMRRRKDPVALEMMRAVKAAFDPKGVLNPGKTLP</sequence>
<evidence type="ECO:0000313" key="7">
    <source>
        <dbReference type="Proteomes" id="UP000031521"/>
    </source>
</evidence>
<dbReference type="InterPro" id="IPR016166">
    <property type="entry name" value="FAD-bd_PCMH"/>
</dbReference>
<dbReference type="Pfam" id="PF01565">
    <property type="entry name" value="FAD_binding_4"/>
    <property type="match status" value="1"/>
</dbReference>
<dbReference type="GO" id="GO:0022904">
    <property type="term" value="P:respiratory electron transport chain"/>
    <property type="evidence" value="ECO:0007669"/>
    <property type="project" value="TreeGrafter"/>
</dbReference>
<keyword evidence="4" id="KW-0274">FAD</keyword>
<dbReference type="InterPro" id="IPR016171">
    <property type="entry name" value="Vanillyl_alc_oxidase_C-sub2"/>
</dbReference>
<dbReference type="PROSITE" id="PS51387">
    <property type="entry name" value="FAD_PCMH"/>
    <property type="match status" value="1"/>
</dbReference>
<dbReference type="KEGG" id="cid:P73_4190"/>
<dbReference type="AlphaFoldDB" id="A0A0B5E664"/>
<dbReference type="Proteomes" id="UP000031521">
    <property type="component" value="Chromosome"/>
</dbReference>
<comment type="cofactor">
    <cofactor evidence="1">
        <name>FAD</name>
        <dbReference type="ChEBI" id="CHEBI:57692"/>
    </cofactor>
</comment>
<dbReference type="Gene3D" id="3.30.43.10">
    <property type="entry name" value="Uridine Diphospho-n-acetylenolpyruvylglucosamine Reductase, domain 2"/>
    <property type="match status" value="1"/>
</dbReference>
<evidence type="ECO:0000313" key="6">
    <source>
        <dbReference type="EMBL" id="AJE48905.1"/>
    </source>
</evidence>
<dbReference type="EMBL" id="CP004393">
    <property type="protein sequence ID" value="AJE48905.1"/>
    <property type="molecule type" value="Genomic_DNA"/>
</dbReference>
<evidence type="ECO:0000256" key="3">
    <source>
        <dbReference type="ARBA" id="ARBA00022630"/>
    </source>
</evidence>
<dbReference type="GO" id="GO:0003824">
    <property type="term" value="F:catalytic activity"/>
    <property type="evidence" value="ECO:0007669"/>
    <property type="project" value="InterPro"/>
</dbReference>
<dbReference type="HOGENOM" id="CLU_017779_4_1_5"/>
<dbReference type="OrthoDB" id="9811557at2"/>
<dbReference type="InterPro" id="IPR016167">
    <property type="entry name" value="FAD-bd_PCMH_sub1"/>
</dbReference>
<dbReference type="Gene3D" id="3.30.70.2740">
    <property type="match status" value="1"/>
</dbReference>
<accession>A0A0B5E664</accession>